<name>A0A8I6SVG4_CIMLE</name>
<dbReference type="GO" id="GO:0016485">
    <property type="term" value="P:protein processing"/>
    <property type="evidence" value="ECO:0007669"/>
    <property type="project" value="TreeGrafter"/>
</dbReference>
<sequence length="216" mass="24994">MKKYMNTNVNPCDDFYQFACGKWIENNPLPPGYGKSDMNMKMEREVLHYLKRFLALPKSNDEHVAHTKAKNHYKACIDKETRKSRGATPLVELLETLGGWPIINDTWDGSNFDWILVAEQLSKYSTIFGFIGFNVLHDKNSRERKIYMTTPNLVLDPHLYLEPSKNTDKLKNYRNFIVKIATLMGGSEDNVRKSAEEIVNFETKMANKLLVLNILK</sequence>
<keyword evidence="5" id="KW-1185">Reference proteome</keyword>
<dbReference type="Pfam" id="PF05649">
    <property type="entry name" value="Peptidase_M13_N"/>
    <property type="match status" value="1"/>
</dbReference>
<dbReference type="GO" id="GO:0005886">
    <property type="term" value="C:plasma membrane"/>
    <property type="evidence" value="ECO:0007669"/>
    <property type="project" value="UniProtKB-SubCell"/>
</dbReference>
<feature type="domain" description="Peptidase M13 N-terminal" evidence="3">
    <location>
        <begin position="11"/>
        <end position="208"/>
    </location>
</feature>
<dbReference type="Proteomes" id="UP000494040">
    <property type="component" value="Unassembled WGS sequence"/>
</dbReference>
<evidence type="ECO:0000256" key="2">
    <source>
        <dbReference type="ARBA" id="ARBA00007357"/>
    </source>
</evidence>
<evidence type="ECO:0000259" key="3">
    <source>
        <dbReference type="Pfam" id="PF05649"/>
    </source>
</evidence>
<comment type="subcellular location">
    <subcellularLocation>
        <location evidence="1">Cell membrane</location>
        <topology evidence="1">Single-pass type II membrane protein</topology>
    </subcellularLocation>
</comment>
<evidence type="ECO:0000313" key="4">
    <source>
        <dbReference type="EnsemblMetazoa" id="XP_024086253.1"/>
    </source>
</evidence>
<dbReference type="GO" id="GO:0004222">
    <property type="term" value="F:metalloendopeptidase activity"/>
    <property type="evidence" value="ECO:0007669"/>
    <property type="project" value="InterPro"/>
</dbReference>
<accession>A0A8I6SVG4</accession>
<dbReference type="InterPro" id="IPR008753">
    <property type="entry name" value="Peptidase_M13_N"/>
</dbReference>
<protein>
    <recommendedName>
        <fullName evidence="3">Peptidase M13 N-terminal domain-containing protein</fullName>
    </recommendedName>
</protein>
<dbReference type="InterPro" id="IPR000718">
    <property type="entry name" value="Peptidase_M13"/>
</dbReference>
<dbReference type="RefSeq" id="XP_024086253.1">
    <property type="nucleotide sequence ID" value="XM_024230485.1"/>
</dbReference>
<dbReference type="InterPro" id="IPR042089">
    <property type="entry name" value="Peptidase_M13_dom_2"/>
</dbReference>
<dbReference type="GeneID" id="106668393"/>
<evidence type="ECO:0000313" key="5">
    <source>
        <dbReference type="Proteomes" id="UP000494040"/>
    </source>
</evidence>
<dbReference type="InterPro" id="IPR024079">
    <property type="entry name" value="MetalloPept_cat_dom_sf"/>
</dbReference>
<dbReference type="EnsemblMetazoa" id="XM_024230485.1">
    <property type="protein sequence ID" value="XP_024086253.1"/>
    <property type="gene ID" value="LOC106668393"/>
</dbReference>
<dbReference type="KEGG" id="clec:106668393"/>
<dbReference type="PANTHER" id="PTHR11733:SF167">
    <property type="entry name" value="FI17812P1-RELATED"/>
    <property type="match status" value="1"/>
</dbReference>
<dbReference type="OMA" id="WFLEDFA"/>
<organism evidence="4 5">
    <name type="scientific">Cimex lectularius</name>
    <name type="common">Bed bug</name>
    <name type="synonym">Acanthia lectularia</name>
    <dbReference type="NCBI Taxonomy" id="79782"/>
    <lineage>
        <taxon>Eukaryota</taxon>
        <taxon>Metazoa</taxon>
        <taxon>Ecdysozoa</taxon>
        <taxon>Arthropoda</taxon>
        <taxon>Hexapoda</taxon>
        <taxon>Insecta</taxon>
        <taxon>Pterygota</taxon>
        <taxon>Neoptera</taxon>
        <taxon>Paraneoptera</taxon>
        <taxon>Hemiptera</taxon>
        <taxon>Heteroptera</taxon>
        <taxon>Panheteroptera</taxon>
        <taxon>Cimicomorpha</taxon>
        <taxon>Cimicidae</taxon>
        <taxon>Cimex</taxon>
    </lineage>
</organism>
<reference evidence="4" key="1">
    <citation type="submission" date="2022-01" db="UniProtKB">
        <authorList>
            <consortium name="EnsemblMetazoa"/>
        </authorList>
    </citation>
    <scope>IDENTIFICATION</scope>
</reference>
<dbReference type="SUPFAM" id="SSF55486">
    <property type="entry name" value="Metalloproteases ('zincins'), catalytic domain"/>
    <property type="match status" value="1"/>
</dbReference>
<comment type="similarity">
    <text evidence="2">Belongs to the peptidase M13 family.</text>
</comment>
<dbReference type="Gene3D" id="1.10.1380.10">
    <property type="entry name" value="Neutral endopeptidase , domain2"/>
    <property type="match status" value="1"/>
</dbReference>
<dbReference type="Gene3D" id="3.40.390.10">
    <property type="entry name" value="Collagenase (Catalytic Domain)"/>
    <property type="match status" value="1"/>
</dbReference>
<proteinExistence type="inferred from homology"/>
<dbReference type="PANTHER" id="PTHR11733">
    <property type="entry name" value="ZINC METALLOPROTEASE FAMILY M13 NEPRILYSIN-RELATED"/>
    <property type="match status" value="1"/>
</dbReference>
<evidence type="ECO:0000256" key="1">
    <source>
        <dbReference type="ARBA" id="ARBA00004401"/>
    </source>
</evidence>
<dbReference type="OrthoDB" id="6475849at2759"/>
<dbReference type="AlphaFoldDB" id="A0A8I6SVG4"/>
<dbReference type="PROSITE" id="PS51885">
    <property type="entry name" value="NEPRILYSIN"/>
    <property type="match status" value="1"/>
</dbReference>